<evidence type="ECO:0000256" key="7">
    <source>
        <dbReference type="ARBA" id="ARBA00022840"/>
    </source>
</evidence>
<dbReference type="Gene3D" id="3.30.565.10">
    <property type="entry name" value="Histidine kinase-like ATPase, C-terminal domain"/>
    <property type="match status" value="1"/>
</dbReference>
<keyword evidence="7" id="KW-0067">ATP-binding</keyword>
<keyword evidence="8" id="KW-0902">Two-component regulatory system</keyword>
<dbReference type="Proteomes" id="UP001595858">
    <property type="component" value="Unassembled WGS sequence"/>
</dbReference>
<evidence type="ECO:0000256" key="8">
    <source>
        <dbReference type="ARBA" id="ARBA00023012"/>
    </source>
</evidence>
<accession>A0ABV9SPZ1</accession>
<evidence type="ECO:0000256" key="1">
    <source>
        <dbReference type="ARBA" id="ARBA00000085"/>
    </source>
</evidence>
<dbReference type="InterPro" id="IPR036890">
    <property type="entry name" value="HATPase_C_sf"/>
</dbReference>
<feature type="transmembrane region" description="Helical" evidence="10">
    <location>
        <begin position="21"/>
        <end position="44"/>
    </location>
</feature>
<dbReference type="InterPro" id="IPR011712">
    <property type="entry name" value="Sig_transdc_His_kin_sub3_dim/P"/>
</dbReference>
<evidence type="ECO:0000313" key="13">
    <source>
        <dbReference type="Proteomes" id="UP001595858"/>
    </source>
</evidence>
<evidence type="ECO:0000313" key="12">
    <source>
        <dbReference type="EMBL" id="MFC4868359.1"/>
    </source>
</evidence>
<comment type="caution">
    <text evidence="12">The sequence shown here is derived from an EMBL/GenBank/DDBJ whole genome shotgun (WGS) entry which is preliminary data.</text>
</comment>
<proteinExistence type="predicted"/>
<evidence type="ECO:0000256" key="3">
    <source>
        <dbReference type="ARBA" id="ARBA00022553"/>
    </source>
</evidence>
<evidence type="ECO:0000256" key="5">
    <source>
        <dbReference type="ARBA" id="ARBA00022741"/>
    </source>
</evidence>
<keyword evidence="10" id="KW-0812">Transmembrane</keyword>
<comment type="catalytic activity">
    <reaction evidence="1">
        <text>ATP + protein L-histidine = ADP + protein N-phospho-L-histidine.</text>
        <dbReference type="EC" id="2.7.13.3"/>
    </reaction>
</comment>
<feature type="region of interest" description="Disordered" evidence="9">
    <location>
        <begin position="438"/>
        <end position="480"/>
    </location>
</feature>
<keyword evidence="3" id="KW-0597">Phosphoprotein</keyword>
<protein>
    <recommendedName>
        <fullName evidence="2">histidine kinase</fullName>
        <ecNumber evidence="2">2.7.13.3</ecNumber>
    </recommendedName>
</protein>
<name>A0ABV9SPZ1_9ACTN</name>
<dbReference type="GO" id="GO:0016301">
    <property type="term" value="F:kinase activity"/>
    <property type="evidence" value="ECO:0007669"/>
    <property type="project" value="UniProtKB-KW"/>
</dbReference>
<dbReference type="RefSeq" id="WP_386699664.1">
    <property type="nucleotide sequence ID" value="NZ_BAAAQI010000008.1"/>
</dbReference>
<evidence type="ECO:0000259" key="11">
    <source>
        <dbReference type="Pfam" id="PF07730"/>
    </source>
</evidence>
<keyword evidence="10" id="KW-0472">Membrane</keyword>
<dbReference type="Pfam" id="PF07730">
    <property type="entry name" value="HisKA_3"/>
    <property type="match status" value="1"/>
</dbReference>
<evidence type="ECO:0000256" key="6">
    <source>
        <dbReference type="ARBA" id="ARBA00022777"/>
    </source>
</evidence>
<organism evidence="12 13">
    <name type="scientific">Streptomonospora arabica</name>
    <dbReference type="NCBI Taxonomy" id="412417"/>
    <lineage>
        <taxon>Bacteria</taxon>
        <taxon>Bacillati</taxon>
        <taxon>Actinomycetota</taxon>
        <taxon>Actinomycetes</taxon>
        <taxon>Streptosporangiales</taxon>
        <taxon>Nocardiopsidaceae</taxon>
        <taxon>Streptomonospora</taxon>
    </lineage>
</organism>
<feature type="domain" description="Signal transduction histidine kinase subgroup 3 dimerisation and phosphoacceptor" evidence="11">
    <location>
        <begin position="207"/>
        <end position="271"/>
    </location>
</feature>
<dbReference type="PANTHER" id="PTHR24421">
    <property type="entry name" value="NITRATE/NITRITE SENSOR PROTEIN NARX-RELATED"/>
    <property type="match status" value="1"/>
</dbReference>
<dbReference type="InterPro" id="IPR050482">
    <property type="entry name" value="Sensor_HK_TwoCompSys"/>
</dbReference>
<keyword evidence="10" id="KW-1133">Transmembrane helix</keyword>
<feature type="transmembrane region" description="Helical" evidence="10">
    <location>
        <begin position="150"/>
        <end position="170"/>
    </location>
</feature>
<keyword evidence="6 12" id="KW-0418">Kinase</keyword>
<keyword evidence="4" id="KW-0808">Transferase</keyword>
<evidence type="ECO:0000256" key="2">
    <source>
        <dbReference type="ARBA" id="ARBA00012438"/>
    </source>
</evidence>
<dbReference type="EMBL" id="JBHSIY010000014">
    <property type="protein sequence ID" value="MFC4868359.1"/>
    <property type="molecule type" value="Genomic_DNA"/>
</dbReference>
<evidence type="ECO:0000256" key="10">
    <source>
        <dbReference type="SAM" id="Phobius"/>
    </source>
</evidence>
<dbReference type="CDD" id="cd16917">
    <property type="entry name" value="HATPase_UhpB-NarQ-NarX-like"/>
    <property type="match status" value="1"/>
</dbReference>
<dbReference type="SUPFAM" id="SSF55874">
    <property type="entry name" value="ATPase domain of HSP90 chaperone/DNA topoisomerase II/histidine kinase"/>
    <property type="match status" value="1"/>
</dbReference>
<gene>
    <name evidence="12" type="ORF">ACFPCZ_17130</name>
</gene>
<feature type="transmembrane region" description="Helical" evidence="10">
    <location>
        <begin position="122"/>
        <end position="143"/>
    </location>
</feature>
<dbReference type="PANTHER" id="PTHR24421:SF10">
    <property type="entry name" value="NITRATE_NITRITE SENSOR PROTEIN NARQ"/>
    <property type="match status" value="1"/>
</dbReference>
<keyword evidence="5" id="KW-0547">Nucleotide-binding</keyword>
<sequence>MGAVRGRLPGRELLDRPILGGRAYLGSALWAAFLFALGAALWGVGAYTHRDGGLDPRWMLVTLAVSCTLVVFRRTAPGAVLAAATLVLAADAAVGPSSAVVINYGEALYAACVWGRRRLANGVLAAVCAGGAVVFALLVFAAANGALRGGPLVIAQGIGLYVLGFGSPTISGTSVREHRLRTSLERERARRIEQMAELDRRHAVAEERGRVARELHDVVANHLSAVAVQSTAALSMRESDPERTRRILGVIRDSSLRGLTDLRAMIGVLRGAREAPELEAVTPRLADADRLLADAREAGLEIDVAWTRRDRPLPQRADSAAYRVLQESLTNAMRYADPMRVEVVVDFSEGGFGAGDGTGGGHGPRGGVSGGGDLLLLTVSNGLAGRGAREPGVLDGHGAGAGLTGMRERVQLLGGRFSAGPVDGRVWRVRAEIPLAPDERRPGVGRRAPVGGADPVERPGGADTAEGAAGGRTGEGGGVR</sequence>
<evidence type="ECO:0000256" key="4">
    <source>
        <dbReference type="ARBA" id="ARBA00022679"/>
    </source>
</evidence>
<evidence type="ECO:0000256" key="9">
    <source>
        <dbReference type="SAM" id="MobiDB-lite"/>
    </source>
</evidence>
<keyword evidence="13" id="KW-1185">Reference proteome</keyword>
<feature type="compositionally biased region" description="Gly residues" evidence="9">
    <location>
        <begin position="468"/>
        <end position="480"/>
    </location>
</feature>
<dbReference type="Gene3D" id="1.20.5.1930">
    <property type="match status" value="1"/>
</dbReference>
<feature type="transmembrane region" description="Helical" evidence="10">
    <location>
        <begin position="56"/>
        <end position="72"/>
    </location>
</feature>
<reference evidence="13" key="1">
    <citation type="journal article" date="2019" name="Int. J. Syst. Evol. Microbiol.">
        <title>The Global Catalogue of Microorganisms (GCM) 10K type strain sequencing project: providing services to taxonomists for standard genome sequencing and annotation.</title>
        <authorList>
            <consortium name="The Broad Institute Genomics Platform"/>
            <consortium name="The Broad Institute Genome Sequencing Center for Infectious Disease"/>
            <person name="Wu L."/>
            <person name="Ma J."/>
        </authorList>
    </citation>
    <scope>NUCLEOTIDE SEQUENCE [LARGE SCALE GENOMIC DNA]</scope>
    <source>
        <strain evidence="13">CGMCC 4.7304</strain>
    </source>
</reference>
<dbReference type="EC" id="2.7.13.3" evidence="2"/>